<dbReference type="InterPro" id="IPR006597">
    <property type="entry name" value="Sel1-like"/>
</dbReference>
<reference evidence="1 2" key="1">
    <citation type="submission" date="2014-04" db="EMBL/GenBank/DDBJ databases">
        <authorList>
            <person name="Hornung B.V."/>
        </authorList>
    </citation>
    <scope>NUCLEOTIDE SEQUENCE [LARGE SCALE GENOMIC DNA]</scope>
    <source>
        <strain evidence="1 2">CRIB</strain>
    </source>
</reference>
<name>A0A1V1I278_9FIRM</name>
<gene>
    <name evidence="1" type="ORF">CRIB_1755</name>
</gene>
<dbReference type="SUPFAM" id="SSF81901">
    <property type="entry name" value="HCP-like"/>
    <property type="match status" value="1"/>
</dbReference>
<evidence type="ECO:0000313" key="1">
    <source>
        <dbReference type="EMBL" id="CED94362.1"/>
    </source>
</evidence>
<dbReference type="SMART" id="SM00671">
    <property type="entry name" value="SEL1"/>
    <property type="match status" value="1"/>
</dbReference>
<evidence type="ECO:0000313" key="2">
    <source>
        <dbReference type="Proteomes" id="UP000245622"/>
    </source>
</evidence>
<accession>A0A1V1I278</accession>
<dbReference type="InterPro" id="IPR011990">
    <property type="entry name" value="TPR-like_helical_dom_sf"/>
</dbReference>
<dbReference type="Proteomes" id="UP000245622">
    <property type="component" value="Chromosome 1"/>
</dbReference>
<sequence>MAINEIFREMFNEQKRAKELKFQQEIIRKTLKNQGHSTNDFDRGLELLEDEDYENAIIYLTRCANNDNSQAQYELGRLFKEGLGIDKDIAKAKEYLMKAYKNGFKRAGLPLRELRYKENKNLNKEINMEFENKISDLGFTIDIPKDWIKLDPKNKNCFDAVAIDSFDGDVIFNIKMQVFLIEIPENMSYCVDLERVANNMGCIESVNFNNGNCEGKLICGEGIDGTCDYIFVSKGKRGVYDLRVMVDKYLEPIYEDVIDHIIYSFDIIDKI</sequence>
<dbReference type="Gene3D" id="1.25.40.10">
    <property type="entry name" value="Tetratricopeptide repeat domain"/>
    <property type="match status" value="1"/>
</dbReference>
<dbReference type="EMBL" id="LN555523">
    <property type="protein sequence ID" value="CED94362.1"/>
    <property type="molecule type" value="Genomic_DNA"/>
</dbReference>
<protein>
    <submittedName>
        <fullName evidence="1">Sel1 repeat</fullName>
    </submittedName>
</protein>
<dbReference type="Pfam" id="PF08238">
    <property type="entry name" value="Sel1"/>
    <property type="match status" value="1"/>
</dbReference>
<dbReference type="AlphaFoldDB" id="A0A1V1I278"/>
<keyword evidence="2" id="KW-1185">Reference proteome</keyword>
<organism evidence="1 2">
    <name type="scientific">Romboutsia ilealis</name>
    <dbReference type="NCBI Taxonomy" id="1115758"/>
    <lineage>
        <taxon>Bacteria</taxon>
        <taxon>Bacillati</taxon>
        <taxon>Bacillota</taxon>
        <taxon>Clostridia</taxon>
        <taxon>Peptostreptococcales</taxon>
        <taxon>Peptostreptococcaceae</taxon>
        <taxon>Romboutsia</taxon>
    </lineage>
</organism>
<dbReference type="RefSeq" id="WP_180701892.1">
    <property type="nucleotide sequence ID" value="NZ_CAJUCR010000015.1"/>
</dbReference>
<dbReference type="GeneID" id="82205787"/>
<proteinExistence type="predicted"/>
<dbReference type="KEGG" id="ril:CRIB_1755"/>